<gene>
    <name evidence="2" type="ORF">DSM104329_01269</name>
</gene>
<dbReference type="KEGG" id="sbae:DSM104329_01269"/>
<dbReference type="RefSeq" id="WP_259314553.1">
    <property type="nucleotide sequence ID" value="NZ_CP087164.1"/>
</dbReference>
<reference evidence="2" key="1">
    <citation type="journal article" date="2022" name="Int. J. Syst. Evol. Microbiol.">
        <title>Pseudomonas aegrilactucae sp. nov. and Pseudomonas morbosilactucae sp. nov., pathogens causing bacterial rot of lettuce in Japan.</title>
        <authorList>
            <person name="Sawada H."/>
            <person name="Fujikawa T."/>
            <person name="Satou M."/>
        </authorList>
    </citation>
    <scope>NUCLEOTIDE SEQUENCE</scope>
    <source>
        <strain evidence="2">0166_1</strain>
    </source>
</reference>
<evidence type="ECO:0000256" key="1">
    <source>
        <dbReference type="SAM" id="SignalP"/>
    </source>
</evidence>
<dbReference type="PANTHER" id="PTHR39335:SF1">
    <property type="entry name" value="BLL4220 PROTEIN"/>
    <property type="match status" value="1"/>
</dbReference>
<organism evidence="2 3">
    <name type="scientific">Capillimicrobium parvum</name>
    <dbReference type="NCBI Taxonomy" id="2884022"/>
    <lineage>
        <taxon>Bacteria</taxon>
        <taxon>Bacillati</taxon>
        <taxon>Actinomycetota</taxon>
        <taxon>Thermoleophilia</taxon>
        <taxon>Solirubrobacterales</taxon>
        <taxon>Capillimicrobiaceae</taxon>
        <taxon>Capillimicrobium</taxon>
    </lineage>
</organism>
<accession>A0A9E7BZV2</accession>
<dbReference type="Pfam" id="PF03640">
    <property type="entry name" value="Lipoprotein_15"/>
    <property type="match status" value="2"/>
</dbReference>
<dbReference type="Proteomes" id="UP001162834">
    <property type="component" value="Chromosome"/>
</dbReference>
<name>A0A9E7BZV2_9ACTN</name>
<evidence type="ECO:0000313" key="2">
    <source>
        <dbReference type="EMBL" id="UGS34887.1"/>
    </source>
</evidence>
<dbReference type="EMBL" id="CP087164">
    <property type="protein sequence ID" value="UGS34887.1"/>
    <property type="molecule type" value="Genomic_DNA"/>
</dbReference>
<keyword evidence="1" id="KW-0732">Signal</keyword>
<proteinExistence type="predicted"/>
<feature type="signal peptide" evidence="1">
    <location>
        <begin position="1"/>
        <end position="27"/>
    </location>
</feature>
<protein>
    <recommendedName>
        <fullName evidence="4">Lipoprotein with Yx(FWY)xxD motif</fullName>
    </recommendedName>
</protein>
<dbReference type="GO" id="GO:0043448">
    <property type="term" value="P:alkane catabolic process"/>
    <property type="evidence" value="ECO:0007669"/>
    <property type="project" value="TreeGrafter"/>
</dbReference>
<dbReference type="InterPro" id="IPR005297">
    <property type="entry name" value="Lipoprotein_repeat"/>
</dbReference>
<sequence length="155" mass="15697">MKTRLASAAAAAAIIGSLALVPASALAQPAHAAANRAALKLHTNKLGTFLVDGKGMSLYLFEKDKGGKSACFGACAQAWMPYLTSGKATAGKGVAAAKIGTTKRKGGGTQVTYAGHPLYHYIGDKSAGQTTGEGSKAFGAEWYLVSPAGKTVEGH</sequence>
<dbReference type="PANTHER" id="PTHR39335">
    <property type="entry name" value="BLL4220 PROTEIN"/>
    <property type="match status" value="1"/>
</dbReference>
<keyword evidence="3" id="KW-1185">Reference proteome</keyword>
<evidence type="ECO:0000313" key="3">
    <source>
        <dbReference type="Proteomes" id="UP001162834"/>
    </source>
</evidence>
<evidence type="ECO:0008006" key="4">
    <source>
        <dbReference type="Google" id="ProtNLM"/>
    </source>
</evidence>
<dbReference type="AlphaFoldDB" id="A0A9E7BZV2"/>
<feature type="chain" id="PRO_5039359968" description="Lipoprotein with Yx(FWY)xxD motif" evidence="1">
    <location>
        <begin position="28"/>
        <end position="155"/>
    </location>
</feature>